<evidence type="ECO:0000256" key="1">
    <source>
        <dbReference type="SAM" id="MobiDB-lite"/>
    </source>
</evidence>
<dbReference type="AlphaFoldDB" id="A0AAX4ILP4"/>
<feature type="region of interest" description="Disordered" evidence="1">
    <location>
        <begin position="110"/>
        <end position="133"/>
    </location>
</feature>
<organism evidence="2 3">
    <name type="scientific">Colletotrichum destructivum</name>
    <dbReference type="NCBI Taxonomy" id="34406"/>
    <lineage>
        <taxon>Eukaryota</taxon>
        <taxon>Fungi</taxon>
        <taxon>Dikarya</taxon>
        <taxon>Ascomycota</taxon>
        <taxon>Pezizomycotina</taxon>
        <taxon>Sordariomycetes</taxon>
        <taxon>Hypocreomycetidae</taxon>
        <taxon>Glomerellales</taxon>
        <taxon>Glomerellaceae</taxon>
        <taxon>Colletotrichum</taxon>
        <taxon>Colletotrichum destructivum species complex</taxon>
    </lineage>
</organism>
<evidence type="ECO:0000313" key="3">
    <source>
        <dbReference type="Proteomes" id="UP001322277"/>
    </source>
</evidence>
<gene>
    <name evidence="2" type="ORF">CDEST_09311</name>
</gene>
<dbReference type="Proteomes" id="UP001322277">
    <property type="component" value="Chromosome 6"/>
</dbReference>
<dbReference type="EMBL" id="CP137310">
    <property type="protein sequence ID" value="WQF84297.1"/>
    <property type="molecule type" value="Genomic_DNA"/>
</dbReference>
<reference evidence="3" key="1">
    <citation type="journal article" date="2023" name="bioRxiv">
        <title>Complete genome of the Medicago anthracnose fungus, Colletotrichum destructivum, reveals a mini-chromosome-like region within a core chromosome.</title>
        <authorList>
            <person name="Lapalu N."/>
            <person name="Simon A."/>
            <person name="Lu A."/>
            <person name="Plaumann P.-L."/>
            <person name="Amselem J."/>
            <person name="Pigne S."/>
            <person name="Auger A."/>
            <person name="Koch C."/>
            <person name="Dallery J.-F."/>
            <person name="O'Connell R.J."/>
        </authorList>
    </citation>
    <scope>NUCLEOTIDE SEQUENCE [LARGE SCALE GENOMIC DNA]</scope>
    <source>
        <strain evidence="3">CBS 520.97</strain>
    </source>
</reference>
<feature type="compositionally biased region" description="Basic and acidic residues" evidence="1">
    <location>
        <begin position="111"/>
        <end position="133"/>
    </location>
</feature>
<dbReference type="GeneID" id="87945814"/>
<evidence type="ECO:0000313" key="2">
    <source>
        <dbReference type="EMBL" id="WQF84297.1"/>
    </source>
</evidence>
<protein>
    <submittedName>
        <fullName evidence="2">Uncharacterized protein</fullName>
    </submittedName>
</protein>
<dbReference type="RefSeq" id="XP_062781521.1">
    <property type="nucleotide sequence ID" value="XM_062925470.1"/>
</dbReference>
<name>A0AAX4ILP4_9PEZI</name>
<dbReference type="KEGG" id="cdet:87945814"/>
<accession>A0AAX4ILP4</accession>
<proteinExistence type="predicted"/>
<sequence>MPPSSRTILPSDDRLLVLDLSRARGHPAISYLSQPLSPRSGSLLTNLQLACRLRSSTDSNGFTSRYQATSTYLTARNLRNANFRISVQPDAPYPLSGHVDTRAPIWALPRHPAEDRALKKRSEVQDSDRLTGR</sequence>
<keyword evidence="3" id="KW-1185">Reference proteome</keyword>